<evidence type="ECO:0000313" key="5">
    <source>
        <dbReference type="Proteomes" id="UP001431449"/>
    </source>
</evidence>
<proteinExistence type="predicted"/>
<feature type="signal peptide" evidence="2">
    <location>
        <begin position="1"/>
        <end position="21"/>
    </location>
</feature>
<name>A0ABT0GEM3_9GAMM</name>
<dbReference type="Proteomes" id="UP001431449">
    <property type="component" value="Unassembled WGS sequence"/>
</dbReference>
<dbReference type="InterPro" id="IPR027039">
    <property type="entry name" value="Crtac1"/>
</dbReference>
<evidence type="ECO:0000256" key="2">
    <source>
        <dbReference type="SAM" id="SignalP"/>
    </source>
</evidence>
<organism evidence="4 5">
    <name type="scientific">Pseudomarimonas salicorniae</name>
    <dbReference type="NCBI Taxonomy" id="2933270"/>
    <lineage>
        <taxon>Bacteria</taxon>
        <taxon>Pseudomonadati</taxon>
        <taxon>Pseudomonadota</taxon>
        <taxon>Gammaproteobacteria</taxon>
        <taxon>Lysobacterales</taxon>
        <taxon>Lysobacteraceae</taxon>
        <taxon>Pseudomarimonas</taxon>
    </lineage>
</organism>
<feature type="domain" description="ASPIC/UnbV" evidence="3">
    <location>
        <begin position="507"/>
        <end position="555"/>
    </location>
</feature>
<dbReference type="Pfam" id="PF13517">
    <property type="entry name" value="FG-GAP_3"/>
    <property type="match status" value="2"/>
</dbReference>
<keyword evidence="5" id="KW-1185">Reference proteome</keyword>
<dbReference type="SUPFAM" id="SSF69318">
    <property type="entry name" value="Integrin alpha N-terminal domain"/>
    <property type="match status" value="1"/>
</dbReference>
<evidence type="ECO:0000259" key="3">
    <source>
        <dbReference type="Pfam" id="PF07593"/>
    </source>
</evidence>
<dbReference type="Gene3D" id="2.130.10.130">
    <property type="entry name" value="Integrin alpha, N-terminal"/>
    <property type="match status" value="2"/>
</dbReference>
<sequence>MTPLRTALLAVLATTALPATAADWLVEVTAEAGIDFRYEHGGRGEFYFPEIMGAGIGVLDADGDGLMDLYLVQGGDIGPGIDPGKRKQGDRLLLNRGSRGSDGRWNWRFEDATEASGIRARGYGMGVAVGDIDGDGDDDLYVLNFGANQLWRNDGKGRFTDITASAGVGDPRWSVSASFADLDGDGLPELYVANYVDYDFDTHKRCRSPGGGEIDYCSPSAYPPVADSLYRNLGDGRFEDVSEASGIAGQKGPGLGVVALDVNGDGRRDLYVANDGRPNFLWINQGGLRFVDDAVLAGAAVNADGAAEAGMGIAVADVDRNGHEDLFVTHMRNESNTLYLGVGQGWFEDRTARAGLAASSLGFTGFGTAFVDLDLDGWEDIVIANGGVIIEPDPLPAERGFPYLQTDQVYLHNGRGGEQAAFAEKSTEAGAALRVRGVTRGLAVADFDNDGRPDIALGNINGPARLLAHRGGAGRHWLGLDLRDSKGRRIDGAIVSRTGPAAPLRRSRRDGSYASAQDPRVWFGLGEDSVPVDLLVKWPDGRSERFDGLAVDRYHRLQAGQGKEAAQ</sequence>
<dbReference type="PANTHER" id="PTHR16026">
    <property type="entry name" value="CARTILAGE ACIDIC PROTEIN 1"/>
    <property type="match status" value="1"/>
</dbReference>
<evidence type="ECO:0000256" key="1">
    <source>
        <dbReference type="ARBA" id="ARBA00022729"/>
    </source>
</evidence>
<reference evidence="4" key="1">
    <citation type="submission" date="2022-04" db="EMBL/GenBank/DDBJ databases">
        <title>Lysobacter sp. CAU 1642 isolated from sea sand.</title>
        <authorList>
            <person name="Kim W."/>
        </authorList>
    </citation>
    <scope>NUCLEOTIDE SEQUENCE</scope>
    <source>
        <strain evidence="4">CAU 1642</strain>
    </source>
</reference>
<feature type="chain" id="PRO_5047292909" evidence="2">
    <location>
        <begin position="22"/>
        <end position="567"/>
    </location>
</feature>
<gene>
    <name evidence="4" type="ORF">M0G41_04845</name>
</gene>
<dbReference type="EMBL" id="JALNMH010000003">
    <property type="protein sequence ID" value="MCK7592996.1"/>
    <property type="molecule type" value="Genomic_DNA"/>
</dbReference>
<dbReference type="PANTHER" id="PTHR16026:SF0">
    <property type="entry name" value="CARTILAGE ACIDIC PROTEIN 1"/>
    <property type="match status" value="1"/>
</dbReference>
<dbReference type="InterPro" id="IPR013517">
    <property type="entry name" value="FG-GAP"/>
</dbReference>
<dbReference type="InterPro" id="IPR011519">
    <property type="entry name" value="UnbV_ASPIC"/>
</dbReference>
<dbReference type="Pfam" id="PF07593">
    <property type="entry name" value="UnbV_ASPIC"/>
    <property type="match status" value="1"/>
</dbReference>
<keyword evidence="1 2" id="KW-0732">Signal</keyword>
<accession>A0ABT0GEM3</accession>
<protein>
    <submittedName>
        <fullName evidence="4">CRTAC1 family protein</fullName>
    </submittedName>
</protein>
<dbReference type="InterPro" id="IPR028994">
    <property type="entry name" value="Integrin_alpha_N"/>
</dbReference>
<dbReference type="RefSeq" id="WP_248205843.1">
    <property type="nucleotide sequence ID" value="NZ_JALNMH010000003.1"/>
</dbReference>
<comment type="caution">
    <text evidence="4">The sequence shown here is derived from an EMBL/GenBank/DDBJ whole genome shotgun (WGS) entry which is preliminary data.</text>
</comment>
<evidence type="ECO:0000313" key="4">
    <source>
        <dbReference type="EMBL" id="MCK7592996.1"/>
    </source>
</evidence>